<evidence type="ECO:0000256" key="7">
    <source>
        <dbReference type="ARBA" id="ARBA00022622"/>
    </source>
</evidence>
<gene>
    <name evidence="19" type="ORF">AA0113_g6275</name>
</gene>
<feature type="binding site" description="axial binding residue" evidence="15">
    <location>
        <position position="45"/>
    </location>
    <ligand>
        <name>heme</name>
        <dbReference type="ChEBI" id="CHEBI:30413"/>
    </ligand>
    <ligandPart>
        <name>Fe</name>
        <dbReference type="ChEBI" id="CHEBI:18248"/>
    </ligandPart>
</feature>
<keyword evidence="12" id="KW-1015">Disulfide bond</keyword>
<dbReference type="OrthoDB" id="3767534at2759"/>
<evidence type="ECO:0000313" key="19">
    <source>
        <dbReference type="EMBL" id="RYO63280.1"/>
    </source>
</evidence>
<dbReference type="PANTHER" id="PTHR37928:SF2">
    <property type="entry name" value="GPI ANCHORED CFEM DOMAIN PROTEIN (AFU_ORTHOLOGUE AFUA_6G10580)"/>
    <property type="match status" value="1"/>
</dbReference>
<keyword evidence="8 15" id="KW-0479">Metal-binding</keyword>
<dbReference type="PROSITE" id="PS52012">
    <property type="entry name" value="CFEM"/>
    <property type="match status" value="1"/>
</dbReference>
<proteinExistence type="inferred from homology"/>
<dbReference type="GO" id="GO:0098552">
    <property type="term" value="C:side of membrane"/>
    <property type="evidence" value="ECO:0007669"/>
    <property type="project" value="UniProtKB-KW"/>
</dbReference>
<comment type="similarity">
    <text evidence="3">Belongs to the RBT5 family.</text>
</comment>
<dbReference type="InterPro" id="IPR008427">
    <property type="entry name" value="Extracellular_membr_CFEM_dom"/>
</dbReference>
<evidence type="ECO:0000256" key="2">
    <source>
        <dbReference type="ARBA" id="ARBA00004613"/>
    </source>
</evidence>
<evidence type="ECO:0000256" key="3">
    <source>
        <dbReference type="ARBA" id="ARBA00010031"/>
    </source>
</evidence>
<dbReference type="AlphaFoldDB" id="A0A4Q4S0J0"/>
<reference evidence="20" key="1">
    <citation type="journal article" date="2019" name="bioRxiv">
        <title>Genomics, evolutionary history and diagnostics of the Alternaria alternata species group including apple and Asian pear pathotypes.</title>
        <authorList>
            <person name="Armitage A.D."/>
            <person name="Cockerton H.M."/>
            <person name="Sreenivasaprasad S."/>
            <person name="Woodhall J.W."/>
            <person name="Lane C.R."/>
            <person name="Harrison R.J."/>
            <person name="Clarkson J.P."/>
        </authorList>
    </citation>
    <scope>NUCLEOTIDE SEQUENCE [LARGE SCALE GENOMIC DNA]</scope>
    <source>
        <strain evidence="20">RGR 97.0016</strain>
    </source>
</reference>
<keyword evidence="13" id="KW-0325">Glycoprotein</keyword>
<evidence type="ECO:0000313" key="20">
    <source>
        <dbReference type="Proteomes" id="UP000293823"/>
    </source>
</evidence>
<evidence type="ECO:0000256" key="10">
    <source>
        <dbReference type="ARBA" id="ARBA00023004"/>
    </source>
</evidence>
<keyword evidence="5" id="KW-0964">Secreted</keyword>
<protein>
    <recommendedName>
        <fullName evidence="18">CFEM domain-containing protein</fullName>
    </recommendedName>
</protein>
<comment type="caution">
    <text evidence="19">The sequence shown here is derived from an EMBL/GenBank/DDBJ whole genome shotgun (WGS) entry which is preliminary data.</text>
</comment>
<evidence type="ECO:0000256" key="11">
    <source>
        <dbReference type="ARBA" id="ARBA00023136"/>
    </source>
</evidence>
<keyword evidence="7" id="KW-0336">GPI-anchor</keyword>
<dbReference type="GO" id="GO:0005576">
    <property type="term" value="C:extracellular region"/>
    <property type="evidence" value="ECO:0007669"/>
    <property type="project" value="UniProtKB-SubCell"/>
</dbReference>
<evidence type="ECO:0000256" key="13">
    <source>
        <dbReference type="ARBA" id="ARBA00023180"/>
    </source>
</evidence>
<comment type="subcellular location">
    <subcellularLocation>
        <location evidence="1">Cell membrane</location>
        <topology evidence="1">Lipid-anchor</topology>
        <topology evidence="1">GPI-anchor</topology>
    </subcellularLocation>
    <subcellularLocation>
        <location evidence="2">Secreted</location>
    </subcellularLocation>
</comment>
<dbReference type="PANTHER" id="PTHR37928">
    <property type="entry name" value="CFEM DOMAIN PROTEIN (AFU_ORTHOLOGUE AFUA_6G14090)"/>
    <property type="match status" value="1"/>
</dbReference>
<dbReference type="GO" id="GO:0046872">
    <property type="term" value="F:metal ion binding"/>
    <property type="evidence" value="ECO:0007669"/>
    <property type="project" value="UniProtKB-UniRule"/>
</dbReference>
<evidence type="ECO:0000256" key="9">
    <source>
        <dbReference type="ARBA" id="ARBA00022729"/>
    </source>
</evidence>
<dbReference type="GO" id="GO:0005886">
    <property type="term" value="C:plasma membrane"/>
    <property type="evidence" value="ECO:0007669"/>
    <property type="project" value="UniProtKB-SubCell"/>
</dbReference>
<keyword evidence="10 15" id="KW-0408">Iron</keyword>
<name>A0A4Q4S0J0_9PLEO</name>
<keyword evidence="20" id="KW-1185">Reference proteome</keyword>
<dbReference type="SMART" id="SM00747">
    <property type="entry name" value="CFEM"/>
    <property type="match status" value="1"/>
</dbReference>
<comment type="caution">
    <text evidence="15">Lacks conserved residue(s) required for the propagation of feature annotation.</text>
</comment>
<evidence type="ECO:0000256" key="15">
    <source>
        <dbReference type="PROSITE-ProRule" id="PRU01356"/>
    </source>
</evidence>
<feature type="signal peptide" evidence="17">
    <location>
        <begin position="1"/>
        <end position="18"/>
    </location>
</feature>
<feature type="chain" id="PRO_5020450436" description="CFEM domain-containing protein" evidence="17">
    <location>
        <begin position="19"/>
        <end position="202"/>
    </location>
</feature>
<accession>A0A4Q4S0J0</accession>
<keyword evidence="4" id="KW-1003">Cell membrane</keyword>
<evidence type="ECO:0000256" key="16">
    <source>
        <dbReference type="SAM" id="MobiDB-lite"/>
    </source>
</evidence>
<evidence type="ECO:0000256" key="8">
    <source>
        <dbReference type="ARBA" id="ARBA00022723"/>
    </source>
</evidence>
<keyword evidence="11" id="KW-0472">Membrane</keyword>
<evidence type="ECO:0000259" key="18">
    <source>
        <dbReference type="PROSITE" id="PS52012"/>
    </source>
</evidence>
<evidence type="ECO:0000256" key="17">
    <source>
        <dbReference type="SAM" id="SignalP"/>
    </source>
</evidence>
<evidence type="ECO:0000256" key="1">
    <source>
        <dbReference type="ARBA" id="ARBA00004609"/>
    </source>
</evidence>
<dbReference type="Pfam" id="PF05730">
    <property type="entry name" value="CFEM"/>
    <property type="match status" value="1"/>
</dbReference>
<evidence type="ECO:0000256" key="14">
    <source>
        <dbReference type="ARBA" id="ARBA00023288"/>
    </source>
</evidence>
<keyword evidence="9 17" id="KW-0732">Signal</keyword>
<dbReference type="InterPro" id="IPR051735">
    <property type="entry name" value="CFEM_domain"/>
</dbReference>
<organism evidence="19 20">
    <name type="scientific">Alternaria arborescens</name>
    <dbReference type="NCBI Taxonomy" id="156630"/>
    <lineage>
        <taxon>Eukaryota</taxon>
        <taxon>Fungi</taxon>
        <taxon>Dikarya</taxon>
        <taxon>Ascomycota</taxon>
        <taxon>Pezizomycotina</taxon>
        <taxon>Dothideomycetes</taxon>
        <taxon>Pleosporomycetidae</taxon>
        <taxon>Pleosporales</taxon>
        <taxon>Pleosporineae</taxon>
        <taxon>Pleosporaceae</taxon>
        <taxon>Alternaria</taxon>
        <taxon>Alternaria sect. Alternaria</taxon>
    </lineage>
</organism>
<evidence type="ECO:0000256" key="6">
    <source>
        <dbReference type="ARBA" id="ARBA00022617"/>
    </source>
</evidence>
<dbReference type="EMBL" id="PEJP01000022">
    <property type="protein sequence ID" value="RYO63280.1"/>
    <property type="molecule type" value="Genomic_DNA"/>
</dbReference>
<sequence length="202" mass="19229">MKTFTIATIVALASVGAAQLDNIPSCALNCFVGPLTSDGCSSLTDFACHCKKGAQLLSQVQPCVQGACGPSDQAAAIAAVESTCSAAGVPISIPDASAPAASSAVASATSAAASAASSMASSMASEASSVLSEASSAVASAASSMSSEMSMSESMSMTATPTASGSMSMTPSASVSEFTGGAAQATQAVGILGAAALAMFAL</sequence>
<evidence type="ECO:0000256" key="12">
    <source>
        <dbReference type="ARBA" id="ARBA00023157"/>
    </source>
</evidence>
<keyword evidence="14" id="KW-0449">Lipoprotein</keyword>
<dbReference type="Proteomes" id="UP000293823">
    <property type="component" value="Unassembled WGS sequence"/>
</dbReference>
<feature type="domain" description="CFEM" evidence="18">
    <location>
        <begin position="1"/>
        <end position="113"/>
    </location>
</feature>
<evidence type="ECO:0000256" key="4">
    <source>
        <dbReference type="ARBA" id="ARBA00022475"/>
    </source>
</evidence>
<keyword evidence="6 15" id="KW-0349">Heme</keyword>
<feature type="region of interest" description="Disordered" evidence="16">
    <location>
        <begin position="149"/>
        <end position="171"/>
    </location>
</feature>
<evidence type="ECO:0000256" key="5">
    <source>
        <dbReference type="ARBA" id="ARBA00022525"/>
    </source>
</evidence>